<evidence type="ECO:0000256" key="7">
    <source>
        <dbReference type="RuleBase" id="RU367098"/>
    </source>
</evidence>
<reference evidence="8 9" key="1">
    <citation type="submission" date="2020-03" db="EMBL/GenBank/DDBJ databases">
        <title>FDA dAtabase for Regulatory Grade micrObial Sequences (FDA-ARGOS): Supporting development and validation of Infectious Disease Dx tests.</title>
        <authorList>
            <person name="Campos J."/>
            <person name="Goldberg B."/>
            <person name="Tallon L."/>
            <person name="Sadzewicz L."/>
            <person name="Vavikolanu K."/>
            <person name="Mehta A."/>
            <person name="Aluvathingal J."/>
            <person name="Nadendla S."/>
            <person name="Nandy P."/>
            <person name="Geyer C."/>
            <person name="Yan Y."/>
            <person name="Sichtig H."/>
        </authorList>
    </citation>
    <scope>NUCLEOTIDE SEQUENCE [LARGE SCALE GENOMIC DNA]</scope>
    <source>
        <strain evidence="8 9">FDAARGOS_656</strain>
    </source>
</reference>
<feature type="transmembrane region" description="Helical" evidence="7">
    <location>
        <begin position="27"/>
        <end position="45"/>
    </location>
</feature>
<keyword evidence="6 7" id="KW-0472">Membrane</keyword>
<evidence type="ECO:0000313" key="8">
    <source>
        <dbReference type="EMBL" id="KAF6072662.1"/>
    </source>
</evidence>
<dbReference type="PANTHER" id="PTHR39136:SF1">
    <property type="entry name" value="ALTERED INHERITANCE OF MITOCHONDRIA PROTEIN 11"/>
    <property type="match status" value="1"/>
</dbReference>
<comment type="caution">
    <text evidence="8">The sequence shown here is derived from an EMBL/GenBank/DDBJ whole genome shotgun (WGS) entry which is preliminary data.</text>
</comment>
<dbReference type="InterPro" id="IPR038814">
    <property type="entry name" value="AIM11"/>
</dbReference>
<evidence type="ECO:0000256" key="1">
    <source>
        <dbReference type="ARBA" id="ARBA00004141"/>
    </source>
</evidence>
<comment type="subcellular location">
    <subcellularLocation>
        <location evidence="1 7">Membrane</location>
        <topology evidence="1 7">Multi-pass membrane protein</topology>
    </subcellularLocation>
</comment>
<keyword evidence="5 7" id="KW-1133">Transmembrane helix</keyword>
<evidence type="ECO:0000256" key="6">
    <source>
        <dbReference type="ARBA" id="ARBA00023136"/>
    </source>
</evidence>
<dbReference type="GO" id="GO:0016020">
    <property type="term" value="C:membrane"/>
    <property type="evidence" value="ECO:0007669"/>
    <property type="project" value="UniProtKB-SubCell"/>
</dbReference>
<protein>
    <recommendedName>
        <fullName evidence="3 7">Altered inheritance of mitochondria protein 11</fullName>
    </recommendedName>
</protein>
<comment type="similarity">
    <text evidence="2 7">Belongs to the AIM11 family.</text>
</comment>
<proteinExistence type="inferred from homology"/>
<feature type="transmembrane region" description="Helical" evidence="7">
    <location>
        <begin position="74"/>
        <end position="100"/>
    </location>
</feature>
<evidence type="ECO:0000313" key="9">
    <source>
        <dbReference type="Proteomes" id="UP000536275"/>
    </source>
</evidence>
<dbReference type="EMBL" id="JABWAD010000007">
    <property type="protein sequence ID" value="KAF6072662.1"/>
    <property type="molecule type" value="Genomic_DNA"/>
</dbReference>
<organism evidence="8 9">
    <name type="scientific">Candida albicans</name>
    <name type="common">Yeast</name>
    <dbReference type="NCBI Taxonomy" id="5476"/>
    <lineage>
        <taxon>Eukaryota</taxon>
        <taxon>Fungi</taxon>
        <taxon>Dikarya</taxon>
        <taxon>Ascomycota</taxon>
        <taxon>Saccharomycotina</taxon>
        <taxon>Pichiomycetes</taxon>
        <taxon>Debaryomycetaceae</taxon>
        <taxon>Candida/Lodderomyces clade</taxon>
        <taxon>Candida</taxon>
    </lineage>
</organism>
<dbReference type="SMR" id="A0A8H6C670"/>
<keyword evidence="4 7" id="KW-0812">Transmembrane</keyword>
<dbReference type="Proteomes" id="UP000536275">
    <property type="component" value="Unassembled WGS sequence"/>
</dbReference>
<evidence type="ECO:0000256" key="3">
    <source>
        <dbReference type="ARBA" id="ARBA00021144"/>
    </source>
</evidence>
<evidence type="ECO:0000256" key="5">
    <source>
        <dbReference type="ARBA" id="ARBA00022989"/>
    </source>
</evidence>
<gene>
    <name evidence="7" type="primary">AIM11</name>
    <name evidence="8" type="ORF">FOB64_000676</name>
</gene>
<dbReference type="OMA" id="RFAYKST"/>
<evidence type="ECO:0000256" key="4">
    <source>
        <dbReference type="ARBA" id="ARBA00022692"/>
    </source>
</evidence>
<name>A0A8H6C670_CANAX</name>
<dbReference type="GO" id="GO:0005739">
    <property type="term" value="C:mitochondrion"/>
    <property type="evidence" value="ECO:0007669"/>
    <property type="project" value="TreeGrafter"/>
</dbReference>
<dbReference type="PANTHER" id="PTHR39136">
    <property type="entry name" value="ALTERED INHERITANCE OF MITOCHONDRIA PROTEIN 11"/>
    <property type="match status" value="1"/>
</dbReference>
<evidence type="ECO:0000256" key="2">
    <source>
        <dbReference type="ARBA" id="ARBA00008938"/>
    </source>
</evidence>
<accession>A0A8H6C670</accession>
<dbReference type="AlphaFoldDB" id="A0A8H6C670"/>
<sequence length="165" mass="18562">MSDLLHKLNFKIADASPEYKQRRKIQMIRFFTASAVTIFASRFAYRATVSRQYIPTLFQGNHSPPLSYNFTTDAAVAVGTGTLLCGSVTGMTVFGLCWILDVSNIKEFGWRMKSMLGGWESEKKLSEAPMDEESSYIQDSLNDILDGKYDFENDTEEVAGELKTN</sequence>